<keyword evidence="1" id="KW-0812">Transmembrane</keyword>
<organism evidence="2 3">
    <name type="scientific">Flavimaricola marinus</name>
    <dbReference type="NCBI Taxonomy" id="1819565"/>
    <lineage>
        <taxon>Bacteria</taxon>
        <taxon>Pseudomonadati</taxon>
        <taxon>Pseudomonadota</taxon>
        <taxon>Alphaproteobacteria</taxon>
        <taxon>Rhodobacterales</taxon>
        <taxon>Paracoccaceae</taxon>
        <taxon>Flavimaricola</taxon>
    </lineage>
</organism>
<dbReference type="EMBL" id="FXZK01000001">
    <property type="protein sequence ID" value="SMY06157.1"/>
    <property type="molecule type" value="Genomic_DNA"/>
</dbReference>
<feature type="transmembrane region" description="Helical" evidence="1">
    <location>
        <begin position="44"/>
        <end position="67"/>
    </location>
</feature>
<keyword evidence="3" id="KW-1185">Reference proteome</keyword>
<gene>
    <name evidence="2" type="ORF">LOM8899_00279</name>
</gene>
<reference evidence="2 3" key="1">
    <citation type="submission" date="2017-05" db="EMBL/GenBank/DDBJ databases">
        <authorList>
            <person name="Song R."/>
            <person name="Chenine A.L."/>
            <person name="Ruprecht R.M."/>
        </authorList>
    </citation>
    <scope>NUCLEOTIDE SEQUENCE [LARGE SCALE GENOMIC DNA]</scope>
    <source>
        <strain evidence="2 3">CECT 8899</strain>
    </source>
</reference>
<proteinExistence type="predicted"/>
<sequence>MITILAVCISVAAQLGLIWVAGEVTKGMLPVPEGPNRMMRRFAIWFVSGMFNALLVNLPPVFVNLFLSMALDAIGGWSDPLAWTTTLANVAGWAYPSWLVWVLSDKERDDAR</sequence>
<protein>
    <submittedName>
        <fullName evidence="2">Uncharacterized protein</fullName>
    </submittedName>
</protein>
<keyword evidence="1" id="KW-1133">Transmembrane helix</keyword>
<dbReference type="RefSeq" id="WP_093990365.1">
    <property type="nucleotide sequence ID" value="NZ_FXZK01000001.1"/>
</dbReference>
<evidence type="ECO:0000313" key="3">
    <source>
        <dbReference type="Proteomes" id="UP000201613"/>
    </source>
</evidence>
<keyword evidence="1" id="KW-0472">Membrane</keyword>
<name>A0A238L8X2_9RHOB</name>
<evidence type="ECO:0000256" key="1">
    <source>
        <dbReference type="SAM" id="Phobius"/>
    </source>
</evidence>
<dbReference type="AlphaFoldDB" id="A0A238L8X2"/>
<accession>A0A238L8X2</accession>
<evidence type="ECO:0000313" key="2">
    <source>
        <dbReference type="EMBL" id="SMY06157.1"/>
    </source>
</evidence>
<dbReference type="Proteomes" id="UP000201613">
    <property type="component" value="Unassembled WGS sequence"/>
</dbReference>